<comment type="caution">
    <text evidence="2">The sequence shown here is derived from an EMBL/GenBank/DDBJ whole genome shotgun (WGS) entry which is preliminary data.</text>
</comment>
<accession>Q4WYZ0</accession>
<evidence type="ECO:0000313" key="3">
    <source>
        <dbReference type="Proteomes" id="UP000002530"/>
    </source>
</evidence>
<feature type="region of interest" description="Disordered" evidence="1">
    <location>
        <begin position="275"/>
        <end position="298"/>
    </location>
</feature>
<dbReference type="GeneID" id="3511921"/>
<dbReference type="Proteomes" id="UP000002530">
    <property type="component" value="Unassembled WGS sequence"/>
</dbReference>
<dbReference type="AlphaFoldDB" id="Q4WYZ0"/>
<proteinExistence type="predicted"/>
<keyword evidence="3" id="KW-1185">Reference proteome</keyword>
<reference evidence="2 3" key="1">
    <citation type="journal article" date="2005" name="Nature">
        <title>Genomic sequence of the pathogenic and allergenic filamentous fungus Aspergillus fumigatus.</title>
        <authorList>
            <person name="Nierman W.C."/>
            <person name="Pain A."/>
            <person name="Anderson M.J."/>
            <person name="Wortman J.R."/>
            <person name="Kim H.S."/>
            <person name="Arroyo J."/>
            <person name="Berriman M."/>
            <person name="Abe K."/>
            <person name="Archer D.B."/>
            <person name="Bermejo C."/>
            <person name="Bennett J."/>
            <person name="Bowyer P."/>
            <person name="Chen D."/>
            <person name="Collins M."/>
            <person name="Coulsen R."/>
            <person name="Davies R."/>
            <person name="Dyer P.S."/>
            <person name="Farman M."/>
            <person name="Fedorova N."/>
            <person name="Fedorova N."/>
            <person name="Feldblyum T.V."/>
            <person name="Fischer R."/>
            <person name="Fosker N."/>
            <person name="Fraser A."/>
            <person name="Garcia J.L."/>
            <person name="Garcia M.J."/>
            <person name="Goble A."/>
            <person name="Goldman G.H."/>
            <person name="Gomi K."/>
            <person name="Griffith-Jones S."/>
            <person name="Gwilliam R."/>
            <person name="Haas B."/>
            <person name="Haas H."/>
            <person name="Harris D."/>
            <person name="Horiuchi H."/>
            <person name="Huang J."/>
            <person name="Humphray S."/>
            <person name="Jimenez J."/>
            <person name="Keller N."/>
            <person name="Khouri H."/>
            <person name="Kitamoto K."/>
            <person name="Kobayashi T."/>
            <person name="Konzack S."/>
            <person name="Kulkarni R."/>
            <person name="Kumagai T."/>
            <person name="Lafon A."/>
            <person name="Latge J.P."/>
            <person name="Li W."/>
            <person name="Lord A."/>
            <person name="Lu C."/>
            <person name="Majoros W.H."/>
            <person name="May G.S."/>
            <person name="Miller B.L."/>
            <person name="Mohamoud Y."/>
            <person name="Molina M."/>
            <person name="Monod M."/>
            <person name="Mouyna I."/>
            <person name="Mulligan S."/>
            <person name="Murphy L."/>
            <person name="O'Neil S."/>
            <person name="Paulsen I."/>
            <person name="Penalva M.A."/>
            <person name="Pertea M."/>
            <person name="Price C."/>
            <person name="Pritchard B.L."/>
            <person name="Quail M.A."/>
            <person name="Rabbinowitsch E."/>
            <person name="Rawlins N."/>
            <person name="Rajandream M.A."/>
            <person name="Reichard U."/>
            <person name="Renauld H."/>
            <person name="Robson G.D."/>
            <person name="Rodriguez de Cordoba S."/>
            <person name="Rodriguez-Pena J.M."/>
            <person name="Ronning C.M."/>
            <person name="Rutter S."/>
            <person name="Salzberg S.L."/>
            <person name="Sanchez M."/>
            <person name="Sanchez-Ferrero J.C."/>
            <person name="Saunders D."/>
            <person name="Seeger K."/>
            <person name="Squares R."/>
            <person name="Squares S."/>
            <person name="Takeuchi M."/>
            <person name="Tekaia F."/>
            <person name="Turner G."/>
            <person name="Vazquez de Aldana C.R."/>
            <person name="Weidman J."/>
            <person name="White O."/>
            <person name="Woodward J."/>
            <person name="Yu J.H."/>
            <person name="Fraser C."/>
            <person name="Galagan J.E."/>
            <person name="Asai K."/>
            <person name="Machida M."/>
            <person name="Hall N."/>
            <person name="Barrell B."/>
            <person name="Denning D.W."/>
        </authorList>
    </citation>
    <scope>NUCLEOTIDE SEQUENCE [LARGE SCALE GENOMIC DNA]</scope>
    <source>
        <strain evidence="2 3">Af293</strain>
    </source>
</reference>
<protein>
    <submittedName>
        <fullName evidence="2">Uncharacterized protein</fullName>
    </submittedName>
</protein>
<dbReference type="HOGENOM" id="CLU_653767_0_0_1"/>
<dbReference type="RefSeq" id="XP_754151.1">
    <property type="nucleotide sequence ID" value="XM_749058.1"/>
</dbReference>
<dbReference type="KEGG" id="afm:AFUA_3G14740"/>
<dbReference type="VEuPathDB" id="FungiDB:Afu3g14740"/>
<dbReference type="InParanoid" id="Q4WYZ0"/>
<gene>
    <name evidence="2" type="ORF">AFUA_3G14740</name>
</gene>
<sequence>MLERPSFPRLGAGTRHHRPLGQTGEGSDWLLAFTGISGIAGMMIPYVPWGLIRAMQRGSIELTSPRGVWIFNCAILPSRLHRTVERKGNMKPDQDLFGKVYLADCLCDRRLRWLRKSDFQHTCCAWCQCHNIRTTAGPSSRCPERDRGELCGCGPARDRCRGGGYGRCLCGVGRIQIPTPNRGFPVLLRGGKPCRERVFHRSSSHAAGFLHEEQLLFHCVCGQGHVGYLGRGRQEISRHRRVDQRHHWTQTPKDCFRQQRGGVLGATRERCLYARQKRSPSPGRHPALGSPPAQLRQDHLHNPHRLSSRLHLAWVRPRTRHQTGPHEADPGHQRRHFRAAGGEIPVLGESGPGDRCAGRPRGFYYLRGFIGCESFVYEHGWVEPQERTWNCGFVVERGDGVVCGAGVEEEVGEDVQGRCY</sequence>
<evidence type="ECO:0000313" key="2">
    <source>
        <dbReference type="EMBL" id="EAL92113.1"/>
    </source>
</evidence>
<organism evidence="2 3">
    <name type="scientific">Aspergillus fumigatus (strain ATCC MYA-4609 / CBS 101355 / FGSC A1100 / Af293)</name>
    <name type="common">Neosartorya fumigata</name>
    <dbReference type="NCBI Taxonomy" id="330879"/>
    <lineage>
        <taxon>Eukaryota</taxon>
        <taxon>Fungi</taxon>
        <taxon>Dikarya</taxon>
        <taxon>Ascomycota</taxon>
        <taxon>Pezizomycotina</taxon>
        <taxon>Eurotiomycetes</taxon>
        <taxon>Eurotiomycetidae</taxon>
        <taxon>Eurotiales</taxon>
        <taxon>Aspergillaceae</taxon>
        <taxon>Aspergillus</taxon>
        <taxon>Aspergillus subgen. Fumigati</taxon>
    </lineage>
</organism>
<dbReference type="EMBL" id="AAHF01000002">
    <property type="protein sequence ID" value="EAL92113.1"/>
    <property type="molecule type" value="Genomic_DNA"/>
</dbReference>
<name>Q4WYZ0_ASPFU</name>
<evidence type="ECO:0000256" key="1">
    <source>
        <dbReference type="SAM" id="MobiDB-lite"/>
    </source>
</evidence>
<feature type="region of interest" description="Disordered" evidence="1">
    <location>
        <begin position="1"/>
        <end position="21"/>
    </location>
</feature>